<feature type="transmembrane region" description="Helical" evidence="1">
    <location>
        <begin position="295"/>
        <end position="317"/>
    </location>
</feature>
<gene>
    <name evidence="2" type="ORF">SAMN05216226_108141</name>
</gene>
<name>A0A1G8W8Q9_9EURY</name>
<feature type="transmembrane region" description="Helical" evidence="1">
    <location>
        <begin position="512"/>
        <end position="529"/>
    </location>
</feature>
<evidence type="ECO:0000313" key="3">
    <source>
        <dbReference type="Proteomes" id="UP000198856"/>
    </source>
</evidence>
<dbReference type="AlphaFoldDB" id="A0A1G8W8Q9"/>
<dbReference type="OrthoDB" id="313199at2157"/>
<dbReference type="PANTHER" id="PTHR10790:SF51">
    <property type="entry name" value="TETRATRICOPEPTIDE REPEAT PROTEIN"/>
    <property type="match status" value="1"/>
</dbReference>
<feature type="transmembrane region" description="Helical" evidence="1">
    <location>
        <begin position="204"/>
        <end position="225"/>
    </location>
</feature>
<feature type="transmembrane region" description="Helical" evidence="1">
    <location>
        <begin position="550"/>
        <end position="570"/>
    </location>
</feature>
<reference evidence="2 3" key="1">
    <citation type="submission" date="2016-10" db="EMBL/GenBank/DDBJ databases">
        <authorList>
            <person name="de Groot N.N."/>
        </authorList>
    </citation>
    <scope>NUCLEOTIDE SEQUENCE [LARGE SCALE GENOMIC DNA]</scope>
    <source>
        <strain evidence="2 3">IBRC-M10015</strain>
    </source>
</reference>
<keyword evidence="1" id="KW-0472">Membrane</keyword>
<feature type="transmembrane region" description="Helical" evidence="1">
    <location>
        <begin position="91"/>
        <end position="109"/>
    </location>
</feature>
<keyword evidence="1" id="KW-1133">Transmembrane helix</keyword>
<sequence>MEYVLLVTWSLVLALLTAIGAPLSTAVFARLPRRGAAFSLPVALAVLATVVFLLGQVTFGLHTIVLGILVLWGLSALAYSAGYVPEWKTVASAYGVFLGGFLLFAFYVAHTAAITPQGGEQFLHYGLTNALVDAGSLPPEDFWFAGEPLRYYYGTQLQVATLSMLTGTELRYGYYLGLATFYAVLFVSAYGLVGAVVEERGRPFHLGGLFGAVFVALAGTSVTFLRQLFGRLPAETARQYGEPVFRGLIEERGMSLSEALASQGGTGDWLWFYERYAIEGGLHEFPFYSFIKADLHGHTLSTGYIVLAAAVAFSYYLTPSEERYRRLGLLYGGLGLVAGVFGFMNTWALPTAVGLAWLAVAAADAHPATLLPSAVADSLVLPERGLWNRLSAEAWRVVLAAALAVPVGIVGVAIASPFLVFGQVPTNEGIGFLPPRTPLDTFLVLYGGILALFAGYLGSRSRQRSGVSAVHLGAGVALVVGVLVGFLASFAVASLLVAFLLVAWWLVRTERAGFTAVLLVAGLGLLLALEVVHARVYPFDRVRWNTTLKVAVQGWTLAGLAAGGASALLVSGGVERLRAVRQAVDADDISTEAAVSRGVPAALAVALVVALVATSLPFAALAIHKNADILTPSDGSLDGLAVHDQFKEAEMEGLYWLDDRGQPTIAESPTRRTYSWSSSASVFTGAATVVGWDHQEGYRGEAAFDRRATAIDALYTGPMANATAILDRYGVEYIYVGPTERENYENINDFDELPGVDEAFSNGAVTIYEVNATALP</sequence>
<protein>
    <submittedName>
        <fullName evidence="2">Chlor_Arch_YYY domain-containing protein</fullName>
    </submittedName>
</protein>
<proteinExistence type="predicted"/>
<feature type="transmembrane region" description="Helical" evidence="1">
    <location>
        <begin position="36"/>
        <end position="55"/>
    </location>
</feature>
<keyword evidence="1" id="KW-0812">Transmembrane</keyword>
<feature type="transmembrane region" description="Helical" evidence="1">
    <location>
        <begin position="397"/>
        <end position="421"/>
    </location>
</feature>
<feature type="transmembrane region" description="Helical" evidence="1">
    <location>
        <begin position="601"/>
        <end position="623"/>
    </location>
</feature>
<dbReference type="Proteomes" id="UP000198856">
    <property type="component" value="Unassembled WGS sequence"/>
</dbReference>
<accession>A0A1G8W8Q9</accession>
<dbReference type="PANTHER" id="PTHR10790">
    <property type="entry name" value="TPR-DOMAIN CONTAINING PROTEIN"/>
    <property type="match status" value="1"/>
</dbReference>
<dbReference type="EMBL" id="FNFC01000008">
    <property type="protein sequence ID" value="SDJ74689.1"/>
    <property type="molecule type" value="Genomic_DNA"/>
</dbReference>
<feature type="transmembrane region" description="Helical" evidence="1">
    <location>
        <begin position="478"/>
        <end position="506"/>
    </location>
</feature>
<feature type="transmembrane region" description="Helical" evidence="1">
    <location>
        <begin position="172"/>
        <end position="197"/>
    </location>
</feature>
<feature type="transmembrane region" description="Helical" evidence="1">
    <location>
        <begin position="329"/>
        <end position="349"/>
    </location>
</feature>
<dbReference type="STRING" id="890420.SAMN05216226_108141"/>
<dbReference type="Pfam" id="PF10060">
    <property type="entry name" value="DUF2298"/>
    <property type="match status" value="1"/>
</dbReference>
<organism evidence="2 3">
    <name type="scientific">Halovenus aranensis</name>
    <dbReference type="NCBI Taxonomy" id="890420"/>
    <lineage>
        <taxon>Archaea</taxon>
        <taxon>Methanobacteriati</taxon>
        <taxon>Methanobacteriota</taxon>
        <taxon>Stenosarchaea group</taxon>
        <taxon>Halobacteria</taxon>
        <taxon>Halobacteriales</taxon>
        <taxon>Haloarculaceae</taxon>
        <taxon>Halovenus</taxon>
    </lineage>
</organism>
<evidence type="ECO:0000313" key="2">
    <source>
        <dbReference type="EMBL" id="SDJ74689.1"/>
    </source>
</evidence>
<feature type="transmembrane region" description="Helical" evidence="1">
    <location>
        <begin position="6"/>
        <end position="29"/>
    </location>
</feature>
<feature type="transmembrane region" description="Helical" evidence="1">
    <location>
        <begin position="61"/>
        <end position="79"/>
    </location>
</feature>
<keyword evidence="3" id="KW-1185">Reference proteome</keyword>
<dbReference type="RefSeq" id="WP_092702451.1">
    <property type="nucleotide sequence ID" value="NZ_FNFC01000008.1"/>
</dbReference>
<dbReference type="NCBIfam" id="TIGR03662">
    <property type="entry name" value="Chlor_Arch_YYY"/>
    <property type="match status" value="1"/>
</dbReference>
<dbReference type="InterPro" id="IPR018746">
    <property type="entry name" value="DUF2298"/>
</dbReference>
<feature type="transmembrane region" description="Helical" evidence="1">
    <location>
        <begin position="441"/>
        <end position="458"/>
    </location>
</feature>
<evidence type="ECO:0000256" key="1">
    <source>
        <dbReference type="SAM" id="Phobius"/>
    </source>
</evidence>